<organism evidence="1 2">
    <name type="scientific">Mytilus galloprovincialis</name>
    <name type="common">Mediterranean mussel</name>
    <dbReference type="NCBI Taxonomy" id="29158"/>
    <lineage>
        <taxon>Eukaryota</taxon>
        <taxon>Metazoa</taxon>
        <taxon>Spiralia</taxon>
        <taxon>Lophotrochozoa</taxon>
        <taxon>Mollusca</taxon>
        <taxon>Bivalvia</taxon>
        <taxon>Autobranchia</taxon>
        <taxon>Pteriomorphia</taxon>
        <taxon>Mytilida</taxon>
        <taxon>Mytiloidea</taxon>
        <taxon>Mytilidae</taxon>
        <taxon>Mytilinae</taxon>
        <taxon>Mytilus</taxon>
    </lineage>
</organism>
<dbReference type="Gene3D" id="3.90.320.10">
    <property type="match status" value="1"/>
</dbReference>
<protein>
    <recommendedName>
        <fullName evidence="3">YqaJ viral recombinase domain-containing protein</fullName>
    </recommendedName>
</protein>
<dbReference type="GO" id="GO:0006281">
    <property type="term" value="P:DNA repair"/>
    <property type="evidence" value="ECO:0007669"/>
    <property type="project" value="UniProtKB-ARBA"/>
</dbReference>
<dbReference type="PANTHER" id="PTHR46609">
    <property type="entry name" value="EXONUCLEASE, PHAGE-TYPE/RECB, C-TERMINAL DOMAIN-CONTAINING PROTEIN"/>
    <property type="match status" value="1"/>
</dbReference>
<reference evidence="1" key="1">
    <citation type="submission" date="2018-11" db="EMBL/GenBank/DDBJ databases">
        <authorList>
            <person name="Alioto T."/>
            <person name="Alioto T."/>
        </authorList>
    </citation>
    <scope>NUCLEOTIDE SEQUENCE</scope>
</reference>
<comment type="caution">
    <text evidence="1">The sequence shown here is derived from an EMBL/GenBank/DDBJ whole genome shotgun (WGS) entry which is preliminary data.</text>
</comment>
<name>A0A8B6EZB7_MYTGA</name>
<evidence type="ECO:0000313" key="2">
    <source>
        <dbReference type="Proteomes" id="UP000596742"/>
    </source>
</evidence>
<dbReference type="InterPro" id="IPR011335">
    <property type="entry name" value="Restrct_endonuc-II-like"/>
</dbReference>
<keyword evidence="2" id="KW-1185">Reference proteome</keyword>
<sequence>MDGNEIFKCIYCQLTTRDFGEIIDHNIINHGDVLLKIRIVNTLQTATQERTKNYNIISNEILRNGKIIIPNKETMTIKLSRLPEENDPFLHFQENKKSKMELPLETDISERATEFLFKQIQDLPIPQSDLQDEQEENVMETHGEHFLDTDNSTELYELLPSVIQTLKNEGEMDSYVKFNRLLAGNKLPLKNIAFLLFKDVVSWYSLDDSHKMRYSPEVKQFWRVGLKLFKGRFLRFMSGMKNQGQDIQRHLNPEDSAINFAVPDRKSLDGSDISETLKNLTPRIFHEMIDMLHEHDQDQLQTYKICFDGKKLNAGVDGQKSGDINLWGYEGPPSLQKVENMYENDLKCISSLERAISTLDIRHITDLAYVPESCKDGITETGKNVLTVISERLSALRKVKQKKEISLEKIKKICTTPEMNAKYSYAISAIRTFIYRIGACIDRLLNLVDTLGYALSVINDVSFLYCRGKICYLSEQQNYVCITGIQNNTIKRDDVSSLDTTFVKQKSTAWKTIRSFAKVTGSTCFDALGLGGLKKQKEHFEYVFSGKEKTEPSPEVKKYMQHGTVNEINCVATLVSKVLPVFYPTQSYFEEGCKVDYLDNNFMLLVSPDGSLRSSCEFGGKKPCFAVEIKCPYPGNVYKPKVYYELPHYYVPQILSEMSVLETNCIIFLCYSLESTIVFEADFDSMLWDQIMSRLIQCYGKADSKCPTKLPSDLKEFQEKMKQYCKDNVRLIAEVPSVVAKTCGHDVVSSDKNDAKYNQHKSLQQISAESCTVSNLNKTVYEIMETVKEAYGLTRHIATEVGSLSHIRSQPITHTRKATFRPNRICHERVQYDNRCNAKHDNQVEDKITILNGKDVKTTIYTLLKKKETPYLLHTSSTVAALLFNNSTVENKEITEEHENSRTEFLDNLPENIAPLIENDILEQVTNEQDISSHQVDNMFHTDISAELRTIFQDDDSHLLINEASAIQRHIENNSLNDESVENSIQSPKIQEKRTIEDEEFIKMLSALQTDSKVKKKWESISLSEFKTIFKSIEEIRKHFYRVEIQVCMISITDFLKAQHIRFAVSWTKYKLSDLMFNLVNQPEVLMTRSRSMKKLYCLKTLCLMSISKFPKDVLNIVYAEHIYPTEELKWRNNMPFAQSTHIEGLNTNIQWYSKPEYVSNRFMHLFSLLDCHHLLTNARIKCCSTGIVEAGIHSNAWSKVARQTSKDGKEIISSALVDDLIDKQRNVYAQKTFSNEVETAMTENGDLEEANFCKLIREWYQAEDEPGIAALERCERRLNFRNWLMDKIDIGKFPPPGRHVKGIPIVMFEGLMTNIERRIQLFPFIKSGAYNVRALGSLESENFFGQFQDLDPKGSGVLRPDDVSTAISTACELTQARFDPNRVFYMNTSRAKVYPVKELETNSEHLDTRNYVSPTK</sequence>
<accession>A0A8B6EZB7</accession>
<dbReference type="PANTHER" id="PTHR46609:SF8">
    <property type="entry name" value="YQAJ VIRAL RECOMBINASE DOMAIN-CONTAINING PROTEIN"/>
    <property type="match status" value="1"/>
</dbReference>
<dbReference type="InterPro" id="IPR011604">
    <property type="entry name" value="PDDEXK-like_dom_sf"/>
</dbReference>
<evidence type="ECO:0000313" key="1">
    <source>
        <dbReference type="EMBL" id="VDI42196.1"/>
    </source>
</evidence>
<dbReference type="OrthoDB" id="6117194at2759"/>
<proteinExistence type="predicted"/>
<dbReference type="EMBL" id="UYJE01005987">
    <property type="protein sequence ID" value="VDI42196.1"/>
    <property type="molecule type" value="Genomic_DNA"/>
</dbReference>
<dbReference type="SUPFAM" id="SSF52980">
    <property type="entry name" value="Restriction endonuclease-like"/>
    <property type="match status" value="1"/>
</dbReference>
<gene>
    <name evidence="1" type="ORF">MGAL_10B070010</name>
</gene>
<dbReference type="Proteomes" id="UP000596742">
    <property type="component" value="Unassembled WGS sequence"/>
</dbReference>
<dbReference type="InterPro" id="IPR051703">
    <property type="entry name" value="NF-kappa-B_Signaling_Reg"/>
</dbReference>
<evidence type="ECO:0008006" key="3">
    <source>
        <dbReference type="Google" id="ProtNLM"/>
    </source>
</evidence>